<reference evidence="4 5" key="1">
    <citation type="journal article" date="2024" name="G3 (Bethesda)">
        <title>Genome assembly of Hibiscus sabdariffa L. provides insights into metabolisms of medicinal natural products.</title>
        <authorList>
            <person name="Kim T."/>
        </authorList>
    </citation>
    <scope>NUCLEOTIDE SEQUENCE [LARGE SCALE GENOMIC DNA]</scope>
    <source>
        <strain evidence="4">TK-2024</strain>
        <tissue evidence="4">Old leaves</tissue>
    </source>
</reference>
<dbReference type="PANTHER" id="PTHR47955">
    <property type="entry name" value="CYTOCHROME P450 FAMILY 71 PROTEIN"/>
    <property type="match status" value="1"/>
</dbReference>
<dbReference type="InterPro" id="IPR002401">
    <property type="entry name" value="Cyt_P450_E_grp-I"/>
</dbReference>
<dbReference type="Proteomes" id="UP001472677">
    <property type="component" value="Unassembled WGS sequence"/>
</dbReference>
<gene>
    <name evidence="4" type="ORF">V6N12_021968</name>
</gene>
<comment type="caution">
    <text evidence="4">The sequence shown here is derived from an EMBL/GenBank/DDBJ whole genome shotgun (WGS) entry which is preliminary data.</text>
</comment>
<keyword evidence="3" id="KW-0408">Iron</keyword>
<keyword evidence="5" id="KW-1185">Reference proteome</keyword>
<dbReference type="SUPFAM" id="SSF48264">
    <property type="entry name" value="Cytochrome P450"/>
    <property type="match status" value="1"/>
</dbReference>
<dbReference type="EMBL" id="JBBPBM010000004">
    <property type="protein sequence ID" value="KAK8587480.1"/>
    <property type="molecule type" value="Genomic_DNA"/>
</dbReference>
<evidence type="ECO:0000256" key="2">
    <source>
        <dbReference type="ARBA" id="ARBA00022723"/>
    </source>
</evidence>
<protein>
    <recommendedName>
        <fullName evidence="6">Cytochrome P450</fullName>
    </recommendedName>
</protein>
<evidence type="ECO:0000256" key="3">
    <source>
        <dbReference type="ARBA" id="ARBA00023004"/>
    </source>
</evidence>
<dbReference type="Gene3D" id="1.10.630.10">
    <property type="entry name" value="Cytochrome P450"/>
    <property type="match status" value="1"/>
</dbReference>
<organism evidence="4 5">
    <name type="scientific">Hibiscus sabdariffa</name>
    <name type="common">roselle</name>
    <dbReference type="NCBI Taxonomy" id="183260"/>
    <lineage>
        <taxon>Eukaryota</taxon>
        <taxon>Viridiplantae</taxon>
        <taxon>Streptophyta</taxon>
        <taxon>Embryophyta</taxon>
        <taxon>Tracheophyta</taxon>
        <taxon>Spermatophyta</taxon>
        <taxon>Magnoliopsida</taxon>
        <taxon>eudicotyledons</taxon>
        <taxon>Gunneridae</taxon>
        <taxon>Pentapetalae</taxon>
        <taxon>rosids</taxon>
        <taxon>malvids</taxon>
        <taxon>Malvales</taxon>
        <taxon>Malvaceae</taxon>
        <taxon>Malvoideae</taxon>
        <taxon>Hibiscus</taxon>
    </lineage>
</organism>
<dbReference type="InterPro" id="IPR036396">
    <property type="entry name" value="Cyt_P450_sf"/>
</dbReference>
<dbReference type="PANTHER" id="PTHR47955:SF18">
    <property type="entry name" value="CYTOCHROME P450 71A1-LIKE"/>
    <property type="match status" value="1"/>
</dbReference>
<evidence type="ECO:0000313" key="4">
    <source>
        <dbReference type="EMBL" id="KAK8587480.1"/>
    </source>
</evidence>
<keyword evidence="2" id="KW-0479">Metal-binding</keyword>
<sequence length="207" mass="23298">MANFPWEFVSQSSWLPLNEGLLYSPLVLSLLILKFRQPSHRNSPPSPPKIPIIGNLHQLGRLPHRSLNSLSDEYGPLMLLKLGQVPTLVISSAEIVEEILKNHDIAFLDRPNMTAAKNMLYEGSDLFLSPYGSFADFFPHSGRLDVLTGHIGRLKAIFDEMDALLDSVIEERINSPENNMLDVDHGKKDIVQILLHLLQNTTIQSLR</sequence>
<proteinExistence type="inferred from homology"/>
<evidence type="ECO:0000313" key="5">
    <source>
        <dbReference type="Proteomes" id="UP001472677"/>
    </source>
</evidence>
<dbReference type="Pfam" id="PF00067">
    <property type="entry name" value="p450"/>
    <property type="match status" value="1"/>
</dbReference>
<dbReference type="InterPro" id="IPR001128">
    <property type="entry name" value="Cyt_P450"/>
</dbReference>
<dbReference type="PRINTS" id="PR00463">
    <property type="entry name" value="EP450I"/>
</dbReference>
<evidence type="ECO:0000256" key="1">
    <source>
        <dbReference type="ARBA" id="ARBA00010617"/>
    </source>
</evidence>
<name>A0ABR2FT98_9ROSI</name>
<evidence type="ECO:0008006" key="6">
    <source>
        <dbReference type="Google" id="ProtNLM"/>
    </source>
</evidence>
<comment type="similarity">
    <text evidence="1">Belongs to the cytochrome P450 family.</text>
</comment>
<accession>A0ABR2FT98</accession>